<evidence type="ECO:0000313" key="1">
    <source>
        <dbReference type="EMBL" id="CAI3998052.1"/>
    </source>
</evidence>
<keyword evidence="4" id="KW-1185">Reference proteome</keyword>
<evidence type="ECO:0000313" key="2">
    <source>
        <dbReference type="EMBL" id="CAL1151427.1"/>
    </source>
</evidence>
<evidence type="ECO:0000313" key="4">
    <source>
        <dbReference type="Proteomes" id="UP001152797"/>
    </source>
</evidence>
<protein>
    <submittedName>
        <fullName evidence="3">C2H2-type domain-containing protein</fullName>
    </submittedName>
</protein>
<evidence type="ECO:0000313" key="3">
    <source>
        <dbReference type="EMBL" id="CAL4785364.1"/>
    </source>
</evidence>
<dbReference type="OrthoDB" id="415418at2759"/>
<reference evidence="2" key="2">
    <citation type="submission" date="2024-04" db="EMBL/GenBank/DDBJ databases">
        <authorList>
            <person name="Chen Y."/>
            <person name="Shah S."/>
            <person name="Dougan E. K."/>
            <person name="Thang M."/>
            <person name="Chan C."/>
        </authorList>
    </citation>
    <scope>NUCLEOTIDE SEQUENCE [LARGE SCALE GENOMIC DNA]</scope>
</reference>
<accession>A0A9P1CVV9</accession>
<dbReference type="EMBL" id="CAMXCT010002423">
    <property type="protein sequence ID" value="CAI3998052.1"/>
    <property type="molecule type" value="Genomic_DNA"/>
</dbReference>
<dbReference type="Proteomes" id="UP001152797">
    <property type="component" value="Unassembled WGS sequence"/>
</dbReference>
<dbReference type="EMBL" id="CAMXCT020002423">
    <property type="protein sequence ID" value="CAL1151427.1"/>
    <property type="molecule type" value="Genomic_DNA"/>
</dbReference>
<organism evidence="1">
    <name type="scientific">Cladocopium goreaui</name>
    <dbReference type="NCBI Taxonomy" id="2562237"/>
    <lineage>
        <taxon>Eukaryota</taxon>
        <taxon>Sar</taxon>
        <taxon>Alveolata</taxon>
        <taxon>Dinophyceae</taxon>
        <taxon>Suessiales</taxon>
        <taxon>Symbiodiniaceae</taxon>
        <taxon>Cladocopium</taxon>
    </lineage>
</organism>
<gene>
    <name evidence="1" type="ORF">C1SCF055_LOCUS24383</name>
</gene>
<proteinExistence type="predicted"/>
<dbReference type="AlphaFoldDB" id="A0A9P1CVV9"/>
<name>A0A9P1CVV9_9DINO</name>
<comment type="caution">
    <text evidence="1">The sequence shown here is derived from an EMBL/GenBank/DDBJ whole genome shotgun (WGS) entry which is preliminary data.</text>
</comment>
<sequence>MKAQELHIGTVRQYRCAQTRINHMSEDAVKEGRTDNYDEFIKVDIDACDEAKFKCPRNTSNSKSLEGNWRPQLHLHGSLVWGVAECYYVLEPDMAKDASTEATILCKALDDANEILQKRSTTMPGNIILEVGWVPKMFKTCL</sequence>
<dbReference type="EMBL" id="CAMXCT030002423">
    <property type="protein sequence ID" value="CAL4785364.1"/>
    <property type="molecule type" value="Genomic_DNA"/>
</dbReference>
<reference evidence="1" key="1">
    <citation type="submission" date="2022-10" db="EMBL/GenBank/DDBJ databases">
        <authorList>
            <person name="Chen Y."/>
            <person name="Dougan E. K."/>
            <person name="Chan C."/>
            <person name="Rhodes N."/>
            <person name="Thang M."/>
        </authorList>
    </citation>
    <scope>NUCLEOTIDE SEQUENCE</scope>
</reference>